<evidence type="ECO:0000256" key="1">
    <source>
        <dbReference type="SAM" id="MobiDB-lite"/>
    </source>
</evidence>
<evidence type="ECO:0000313" key="2">
    <source>
        <dbReference type="EMBL" id="RTS50538.1"/>
    </source>
</evidence>
<comment type="caution">
    <text evidence="2">The sequence shown here is derived from an EMBL/GenBank/DDBJ whole genome shotgun (WGS) entry which is preliminary data.</text>
</comment>
<evidence type="ECO:0000313" key="3">
    <source>
        <dbReference type="Proteomes" id="UP000276985"/>
    </source>
</evidence>
<organism evidence="2 3">
    <name type="scientific">Pseudomonas aeruginosa</name>
    <dbReference type="NCBI Taxonomy" id="287"/>
    <lineage>
        <taxon>Bacteria</taxon>
        <taxon>Pseudomonadati</taxon>
        <taxon>Pseudomonadota</taxon>
        <taxon>Gammaproteobacteria</taxon>
        <taxon>Pseudomonadales</taxon>
        <taxon>Pseudomonadaceae</taxon>
        <taxon>Pseudomonas</taxon>
    </lineage>
</organism>
<accession>A0ABD7K802</accession>
<name>A0ABD7K802_PSEAI</name>
<sequence length="65" mass="7695">MSKAMNAEKEIRRKPLRSARQKRLAKRVKKSTPRALPGARRHRDEPERRALSRRRRDPARGTVPR</sequence>
<feature type="compositionally biased region" description="Basic and acidic residues" evidence="1">
    <location>
        <begin position="1"/>
        <end position="13"/>
    </location>
</feature>
<feature type="compositionally biased region" description="Basic residues" evidence="1">
    <location>
        <begin position="14"/>
        <end position="32"/>
    </location>
</feature>
<dbReference type="AlphaFoldDB" id="A0ABD7K802"/>
<dbReference type="Proteomes" id="UP000276985">
    <property type="component" value="Unassembled WGS sequence"/>
</dbReference>
<proteinExistence type="predicted"/>
<gene>
    <name evidence="2" type="ORF">DY940_05320</name>
</gene>
<protein>
    <submittedName>
        <fullName evidence="2">Uncharacterized protein</fullName>
    </submittedName>
</protein>
<reference evidence="2 3" key="1">
    <citation type="submission" date="2018-12" db="EMBL/GenBank/DDBJ databases">
        <title>Pseudomonas aeruginosa Diversity Panel.</title>
        <authorList>
            <person name="Snesrud E."/>
            <person name="Mcgann P."/>
        </authorList>
    </citation>
    <scope>NUCLEOTIDE SEQUENCE [LARGE SCALE GENOMIC DNA]</scope>
    <source>
        <strain evidence="2 3">MRSN6241</strain>
    </source>
</reference>
<feature type="region of interest" description="Disordered" evidence="1">
    <location>
        <begin position="1"/>
        <end position="65"/>
    </location>
</feature>
<dbReference type="EMBL" id="RXTL01000006">
    <property type="protein sequence ID" value="RTS50538.1"/>
    <property type="molecule type" value="Genomic_DNA"/>
</dbReference>